<dbReference type="Proteomes" id="UP001634394">
    <property type="component" value="Unassembled WGS sequence"/>
</dbReference>
<evidence type="ECO:0000313" key="2">
    <source>
        <dbReference type="Proteomes" id="UP001634394"/>
    </source>
</evidence>
<name>A0ABD3XEZ3_SINWO</name>
<evidence type="ECO:0000313" key="1">
    <source>
        <dbReference type="EMBL" id="KAL3884682.1"/>
    </source>
</evidence>
<keyword evidence="2" id="KW-1185">Reference proteome</keyword>
<dbReference type="EMBL" id="JBJQND010000002">
    <property type="protein sequence ID" value="KAL3884682.1"/>
    <property type="molecule type" value="Genomic_DNA"/>
</dbReference>
<accession>A0ABD3XEZ3</accession>
<organism evidence="1 2">
    <name type="scientific">Sinanodonta woodiana</name>
    <name type="common">Chinese pond mussel</name>
    <name type="synonym">Anodonta woodiana</name>
    <dbReference type="NCBI Taxonomy" id="1069815"/>
    <lineage>
        <taxon>Eukaryota</taxon>
        <taxon>Metazoa</taxon>
        <taxon>Spiralia</taxon>
        <taxon>Lophotrochozoa</taxon>
        <taxon>Mollusca</taxon>
        <taxon>Bivalvia</taxon>
        <taxon>Autobranchia</taxon>
        <taxon>Heteroconchia</taxon>
        <taxon>Palaeoheterodonta</taxon>
        <taxon>Unionida</taxon>
        <taxon>Unionoidea</taxon>
        <taxon>Unionidae</taxon>
        <taxon>Unioninae</taxon>
        <taxon>Sinanodonta</taxon>
    </lineage>
</organism>
<reference evidence="1 2" key="1">
    <citation type="submission" date="2024-11" db="EMBL/GenBank/DDBJ databases">
        <title>Chromosome-level genome assembly of the freshwater bivalve Anodonta woodiana.</title>
        <authorList>
            <person name="Chen X."/>
        </authorList>
    </citation>
    <scope>NUCLEOTIDE SEQUENCE [LARGE SCALE GENOMIC DNA]</scope>
    <source>
        <strain evidence="1">MN2024</strain>
        <tissue evidence="1">Gills</tissue>
    </source>
</reference>
<protein>
    <submittedName>
        <fullName evidence="1">Uncharacterized protein</fullName>
    </submittedName>
</protein>
<sequence length="67" mass="7192">MTSTTTEGTLSPSTDVTAVTFPFMSTIYSGPETCPAGFEKCRDGKCEPFHFLCEEHSQTNPAISVIG</sequence>
<dbReference type="AlphaFoldDB" id="A0ABD3XEZ3"/>
<gene>
    <name evidence="1" type="ORF">ACJMK2_024799</name>
</gene>
<proteinExistence type="predicted"/>
<comment type="caution">
    <text evidence="1">The sequence shown here is derived from an EMBL/GenBank/DDBJ whole genome shotgun (WGS) entry which is preliminary data.</text>
</comment>